<dbReference type="InterPro" id="IPR003808">
    <property type="entry name" value="Fe-S_metab-assoc_dom"/>
</dbReference>
<evidence type="ECO:0000313" key="2">
    <source>
        <dbReference type="EMBL" id="VFP80644.1"/>
    </source>
</evidence>
<organism evidence="2 3">
    <name type="scientific">Candidatus Erwinia haradaeae</name>
    <dbReference type="NCBI Taxonomy" id="1922217"/>
    <lineage>
        <taxon>Bacteria</taxon>
        <taxon>Pseudomonadati</taxon>
        <taxon>Pseudomonadota</taxon>
        <taxon>Gammaproteobacteria</taxon>
        <taxon>Enterobacterales</taxon>
        <taxon>Erwiniaceae</taxon>
        <taxon>Erwinia</taxon>
    </lineage>
</organism>
<feature type="domain" description="Fe-S metabolism associated" evidence="1">
    <location>
        <begin position="13"/>
        <end position="132"/>
    </location>
</feature>
<dbReference type="EMBL" id="LR217705">
    <property type="protein sequence ID" value="VFP80644.1"/>
    <property type="molecule type" value="Genomic_DNA"/>
</dbReference>
<dbReference type="SUPFAM" id="SSF82649">
    <property type="entry name" value="SufE/NifU"/>
    <property type="match status" value="1"/>
</dbReference>
<dbReference type="Proteomes" id="UP000294338">
    <property type="component" value="Chromosome 1"/>
</dbReference>
<dbReference type="Pfam" id="PF02657">
    <property type="entry name" value="SufE"/>
    <property type="match status" value="1"/>
</dbReference>
<protein>
    <submittedName>
        <fullName evidence="2">Cysteine desulfuration protein SufE</fullName>
    </submittedName>
</protein>
<gene>
    <name evidence="2" type="primary">sufE</name>
    <name evidence="2" type="ORF">ERCISPPS3390_526</name>
</gene>
<dbReference type="Gene3D" id="3.90.1010.10">
    <property type="match status" value="1"/>
</dbReference>
<accession>A0A451D4L6</accession>
<evidence type="ECO:0000313" key="3">
    <source>
        <dbReference type="Proteomes" id="UP000294338"/>
    </source>
</evidence>
<evidence type="ECO:0000259" key="1">
    <source>
        <dbReference type="Pfam" id="PF02657"/>
    </source>
</evidence>
<sequence length="140" mass="15930">MPVFLDRDILVCNFHRCANQEEKYLYLIELGSALPTSSKDLYHPKNIVPGCQSQVWITVDTDKEGLVILDGDSDSVLVKGLLAIVFCCYQHMTPQSIIYFNVKSWLLDLDLMRQLTPSRSNGLGAMIYTIHKKLKCLINH</sequence>
<dbReference type="AlphaFoldDB" id="A0A451D4L6"/>
<dbReference type="PANTHER" id="PTHR43597">
    <property type="entry name" value="SULFUR ACCEPTOR PROTEIN CSDE"/>
    <property type="match status" value="1"/>
</dbReference>
<dbReference type="RefSeq" id="WP_197095265.1">
    <property type="nucleotide sequence ID" value="NZ_LR217705.1"/>
</dbReference>
<dbReference type="PANTHER" id="PTHR43597:SF3">
    <property type="entry name" value="CYSTEINE DESULFURATION PROTEIN SUFE"/>
    <property type="match status" value="1"/>
</dbReference>
<reference evidence="2 3" key="1">
    <citation type="submission" date="2019-02" db="EMBL/GenBank/DDBJ databases">
        <authorList>
            <person name="Manzano-Marin A."/>
            <person name="Manzano-Marin A."/>
        </authorList>
    </citation>
    <scope>NUCLEOTIDE SEQUENCE [LARGE SCALE GENOMIC DNA]</scope>
    <source>
        <strain evidence="2 3">ErCisplendens/pseudotsugae</strain>
    </source>
</reference>
<name>A0A451D4L6_9GAMM</name>
<dbReference type="NCBIfam" id="NF006792">
    <property type="entry name" value="PRK09296.1"/>
    <property type="match status" value="1"/>
</dbReference>
<proteinExistence type="predicted"/>